<evidence type="ECO:0000256" key="1">
    <source>
        <dbReference type="ARBA" id="ARBA00004651"/>
    </source>
</evidence>
<dbReference type="GO" id="GO:0005886">
    <property type="term" value="C:plasma membrane"/>
    <property type="evidence" value="ECO:0007669"/>
    <property type="project" value="UniProtKB-SubCell"/>
</dbReference>
<dbReference type="eggNOG" id="COG2855">
    <property type="taxonomic scope" value="Bacteria"/>
</dbReference>
<feature type="transmembrane region" description="Helical" evidence="7">
    <location>
        <begin position="122"/>
        <end position="142"/>
    </location>
</feature>
<keyword evidence="3" id="KW-1003">Cell membrane</keyword>
<feature type="transmembrane region" description="Helical" evidence="7">
    <location>
        <begin position="341"/>
        <end position="362"/>
    </location>
</feature>
<keyword evidence="4 7" id="KW-0812">Transmembrane</keyword>
<feature type="transmembrane region" description="Helical" evidence="7">
    <location>
        <begin position="148"/>
        <end position="167"/>
    </location>
</feature>
<proteinExistence type="inferred from homology"/>
<evidence type="ECO:0000256" key="7">
    <source>
        <dbReference type="SAM" id="Phobius"/>
    </source>
</evidence>
<dbReference type="Pfam" id="PF03601">
    <property type="entry name" value="Cons_hypoth698"/>
    <property type="match status" value="1"/>
</dbReference>
<dbReference type="RefSeq" id="WP_013567206.1">
    <property type="nucleotide sequence ID" value="NC_014963.1"/>
</dbReference>
<evidence type="ECO:0000256" key="4">
    <source>
        <dbReference type="ARBA" id="ARBA00022692"/>
    </source>
</evidence>
<protein>
    <submittedName>
        <fullName evidence="8">Uncharacterized protein family UPF0324</fullName>
    </submittedName>
</protein>
<name>E8V4R9_TERSS</name>
<dbReference type="KEGG" id="tsa:AciPR4_0639"/>
<dbReference type="PANTHER" id="PTHR30106:SF1">
    <property type="entry name" value="UPF0324 MEMBRANE PROTEIN FN0533"/>
    <property type="match status" value="1"/>
</dbReference>
<keyword evidence="5 7" id="KW-1133">Transmembrane helix</keyword>
<dbReference type="PANTHER" id="PTHR30106">
    <property type="entry name" value="INNER MEMBRANE PROTEIN YEIH-RELATED"/>
    <property type="match status" value="1"/>
</dbReference>
<gene>
    <name evidence="8" type="ordered locus">AciPR4_0639</name>
</gene>
<evidence type="ECO:0000313" key="8">
    <source>
        <dbReference type="EMBL" id="ADV81473.1"/>
    </source>
</evidence>
<dbReference type="HOGENOM" id="CLU_033541_1_0_0"/>
<accession>E8V4R9</accession>
<sequence>MSPSATLERNQHGHATQDVSEGGSGFLRLLPGMALLFGIGLLGKLMETLGRNLQARNIYFPHMEYVLWAIILGLLISNTIGVSKIFAPGVATYELWLKLGIVLVGAKFLFNDILHLGGLSLFLVFIELALSLSFMTLLGKIFGLPPKLTSLLAIGSSICGVTAIMAAQGAIEPDEEDTSTAIAAILMLGAIALFTFPLIGHALHMTQQAYGMWTGLAVDNTAEATVTGALYGEEAGRFAVLAKTARSAFIGFVVLGYAVYWSSKGKAPNVKNKALFLWQKFPKFILGFLAISVLATAGFFTKGQLTSLSNLSRWAFLPAFAGVGLRTQLRDLVGQGWRPIVVGVLGEIAIALITLGLVFWAYHSLGAGR</sequence>
<reference evidence="8 9" key="1">
    <citation type="journal article" date="2012" name="Stand. Genomic Sci.">
        <title>Complete genome sequence of Terriglobus saanensis type strain SP1PR4(T), an Acidobacteria from tundra soil.</title>
        <authorList>
            <person name="Rawat S.R."/>
            <person name="Mannisto M.K."/>
            <person name="Starovoytov V."/>
            <person name="Goodwin L."/>
            <person name="Nolan M."/>
            <person name="Hauser L."/>
            <person name="Land M."/>
            <person name="Davenport K.W."/>
            <person name="Woyke T."/>
            <person name="Haggblom M.M."/>
        </authorList>
    </citation>
    <scope>NUCLEOTIDE SEQUENCE</scope>
    <source>
        <strain evidence="9">ATCC BAA-1853 / DSM 23119 / SP1PR4</strain>
    </source>
</reference>
<evidence type="ECO:0000256" key="5">
    <source>
        <dbReference type="ARBA" id="ARBA00022989"/>
    </source>
</evidence>
<keyword evidence="9" id="KW-1185">Reference proteome</keyword>
<comment type="subcellular location">
    <subcellularLocation>
        <location evidence="1">Cell membrane</location>
        <topology evidence="1">Multi-pass membrane protein</topology>
    </subcellularLocation>
</comment>
<comment type="similarity">
    <text evidence="2">Belongs to the UPF0324 family.</text>
</comment>
<feature type="transmembrane region" description="Helical" evidence="7">
    <location>
        <begin position="179"/>
        <end position="203"/>
    </location>
</feature>
<dbReference type="AlphaFoldDB" id="E8V4R9"/>
<dbReference type="EMBL" id="CP002467">
    <property type="protein sequence ID" value="ADV81473.1"/>
    <property type="molecule type" value="Genomic_DNA"/>
</dbReference>
<evidence type="ECO:0000313" key="9">
    <source>
        <dbReference type="Proteomes" id="UP000006844"/>
    </source>
</evidence>
<dbReference type="STRING" id="401053.AciPR4_0639"/>
<evidence type="ECO:0000256" key="6">
    <source>
        <dbReference type="ARBA" id="ARBA00023136"/>
    </source>
</evidence>
<dbReference type="OrthoDB" id="9766798at2"/>
<organism evidence="8 9">
    <name type="scientific">Terriglobus saanensis (strain ATCC BAA-1853 / DSM 23119 / SP1PR4)</name>
    <dbReference type="NCBI Taxonomy" id="401053"/>
    <lineage>
        <taxon>Bacteria</taxon>
        <taxon>Pseudomonadati</taxon>
        <taxon>Acidobacteriota</taxon>
        <taxon>Terriglobia</taxon>
        <taxon>Terriglobales</taxon>
        <taxon>Acidobacteriaceae</taxon>
        <taxon>Terriglobus</taxon>
    </lineage>
</organism>
<evidence type="ECO:0000256" key="3">
    <source>
        <dbReference type="ARBA" id="ARBA00022475"/>
    </source>
</evidence>
<evidence type="ECO:0000256" key="2">
    <source>
        <dbReference type="ARBA" id="ARBA00007977"/>
    </source>
</evidence>
<dbReference type="InterPro" id="IPR018383">
    <property type="entry name" value="UPF0324_pro"/>
</dbReference>
<keyword evidence="6 7" id="KW-0472">Membrane</keyword>
<dbReference type="Proteomes" id="UP000006844">
    <property type="component" value="Chromosome"/>
</dbReference>
<feature type="transmembrane region" description="Helical" evidence="7">
    <location>
        <begin position="284"/>
        <end position="305"/>
    </location>
</feature>
<feature type="transmembrane region" description="Helical" evidence="7">
    <location>
        <begin position="65"/>
        <end position="87"/>
    </location>
</feature>
<feature type="transmembrane region" description="Helical" evidence="7">
    <location>
        <begin position="26"/>
        <end position="45"/>
    </location>
</feature>
<feature type="transmembrane region" description="Helical" evidence="7">
    <location>
        <begin position="245"/>
        <end position="263"/>
    </location>
</feature>